<feature type="region of interest" description="Disordered" evidence="2">
    <location>
        <begin position="277"/>
        <end position="336"/>
    </location>
</feature>
<dbReference type="EMBL" id="CACVKT020009531">
    <property type="protein sequence ID" value="CAC5422239.1"/>
    <property type="molecule type" value="Genomic_DNA"/>
</dbReference>
<keyword evidence="1" id="KW-0175">Coiled coil</keyword>
<evidence type="ECO:0000256" key="3">
    <source>
        <dbReference type="SAM" id="SignalP"/>
    </source>
</evidence>
<feature type="chain" id="PRO_5026823846" description="Shugoshin C-terminal domain-containing protein" evidence="3">
    <location>
        <begin position="19"/>
        <end position="360"/>
    </location>
</feature>
<evidence type="ECO:0000256" key="1">
    <source>
        <dbReference type="SAM" id="Coils"/>
    </source>
</evidence>
<name>A0A6J8ENK5_MYTCO</name>
<dbReference type="AlphaFoldDB" id="A0A6J8ENK5"/>
<sequence>MEMSVVVMLSLLLCFVNGNMFSSSTQGSLNTDIKELEITNIRSDVNVMKDNYHDLLKRVIDNENTIEFLKKGKQYLTNEIENLRRQLSCEIEVLHDINREHQQELNETNFEFNHTWYSLNKMVHKLSNNVDVLGNKYLFLENQTSDESFTECVNKTEVVSVCTFESKVEENCVFYNDESGLDKKNWWRNSETNPTCSVVKPHTKKLPECNKTNTQSNGIQTDSFKHYPRLHGQPKMKSATSIVRFAEAEKFISEATPPKVNADKQKYIRKHSIPKKSFNLPLDTQGQEESRIDNSNLSHREKEHGTGWSTVCRKRKGNRPSRKMSSLDRISVSKGDSSIRTTAMELDLRSLRSRRKHRLV</sequence>
<gene>
    <name evidence="4" type="ORF">MCOR_54301</name>
</gene>
<feature type="compositionally biased region" description="Basic residues" evidence="2">
    <location>
        <begin position="312"/>
        <end position="322"/>
    </location>
</feature>
<accession>A0A6J8ENK5</accession>
<organism evidence="4 5">
    <name type="scientific">Mytilus coruscus</name>
    <name type="common">Sea mussel</name>
    <dbReference type="NCBI Taxonomy" id="42192"/>
    <lineage>
        <taxon>Eukaryota</taxon>
        <taxon>Metazoa</taxon>
        <taxon>Spiralia</taxon>
        <taxon>Lophotrochozoa</taxon>
        <taxon>Mollusca</taxon>
        <taxon>Bivalvia</taxon>
        <taxon>Autobranchia</taxon>
        <taxon>Pteriomorphia</taxon>
        <taxon>Mytilida</taxon>
        <taxon>Mytiloidea</taxon>
        <taxon>Mytilidae</taxon>
        <taxon>Mytilinae</taxon>
        <taxon>Mytilus</taxon>
    </lineage>
</organism>
<evidence type="ECO:0000313" key="4">
    <source>
        <dbReference type="EMBL" id="CAC5422239.1"/>
    </source>
</evidence>
<feature type="signal peptide" evidence="3">
    <location>
        <begin position="1"/>
        <end position="18"/>
    </location>
</feature>
<feature type="coiled-coil region" evidence="1">
    <location>
        <begin position="66"/>
        <end position="100"/>
    </location>
</feature>
<keyword evidence="3" id="KW-0732">Signal</keyword>
<proteinExistence type="predicted"/>
<dbReference type="Proteomes" id="UP000507470">
    <property type="component" value="Unassembled WGS sequence"/>
</dbReference>
<protein>
    <recommendedName>
        <fullName evidence="6">Shugoshin C-terminal domain-containing protein</fullName>
    </recommendedName>
</protein>
<feature type="compositionally biased region" description="Basic and acidic residues" evidence="2">
    <location>
        <begin position="288"/>
        <end position="305"/>
    </location>
</feature>
<evidence type="ECO:0008006" key="6">
    <source>
        <dbReference type="Google" id="ProtNLM"/>
    </source>
</evidence>
<evidence type="ECO:0000256" key="2">
    <source>
        <dbReference type="SAM" id="MobiDB-lite"/>
    </source>
</evidence>
<keyword evidence="5" id="KW-1185">Reference proteome</keyword>
<evidence type="ECO:0000313" key="5">
    <source>
        <dbReference type="Proteomes" id="UP000507470"/>
    </source>
</evidence>
<reference evidence="4 5" key="1">
    <citation type="submission" date="2020-06" db="EMBL/GenBank/DDBJ databases">
        <authorList>
            <person name="Li R."/>
            <person name="Bekaert M."/>
        </authorList>
    </citation>
    <scope>NUCLEOTIDE SEQUENCE [LARGE SCALE GENOMIC DNA]</scope>
    <source>
        <strain evidence="5">wild</strain>
    </source>
</reference>